<dbReference type="OrthoDB" id="1938994at2759"/>
<reference evidence="2" key="1">
    <citation type="submission" date="2022-04" db="EMBL/GenBank/DDBJ databases">
        <title>Carnegiea gigantea Genome sequencing and assembly v2.</title>
        <authorList>
            <person name="Copetti D."/>
            <person name="Sanderson M.J."/>
            <person name="Burquez A."/>
            <person name="Wojciechowski M.F."/>
        </authorList>
    </citation>
    <scope>NUCLEOTIDE SEQUENCE</scope>
    <source>
        <strain evidence="2">SGP5-SGP5p</strain>
        <tissue evidence="2">Aerial part</tissue>
    </source>
</reference>
<gene>
    <name evidence="2" type="ORF">Cgig2_025234</name>
</gene>
<feature type="compositionally biased region" description="Gly residues" evidence="1">
    <location>
        <begin position="1"/>
        <end position="20"/>
    </location>
</feature>
<name>A0A9Q1GRL6_9CARY</name>
<feature type="compositionally biased region" description="Gly residues" evidence="1">
    <location>
        <begin position="35"/>
        <end position="58"/>
    </location>
</feature>
<comment type="caution">
    <text evidence="2">The sequence shown here is derived from an EMBL/GenBank/DDBJ whole genome shotgun (WGS) entry which is preliminary data.</text>
</comment>
<feature type="compositionally biased region" description="Gly residues" evidence="1">
    <location>
        <begin position="66"/>
        <end position="116"/>
    </location>
</feature>
<feature type="compositionally biased region" description="Gly residues" evidence="1">
    <location>
        <begin position="124"/>
        <end position="140"/>
    </location>
</feature>
<accession>A0A9Q1GRL6</accession>
<proteinExistence type="predicted"/>
<evidence type="ECO:0000313" key="3">
    <source>
        <dbReference type="Proteomes" id="UP001153076"/>
    </source>
</evidence>
<dbReference type="EMBL" id="JAKOGI010001781">
    <property type="protein sequence ID" value="KAJ8424081.1"/>
    <property type="molecule type" value="Genomic_DNA"/>
</dbReference>
<dbReference type="AlphaFoldDB" id="A0A9Q1GRL6"/>
<protein>
    <submittedName>
        <fullName evidence="2">Uncharacterized protein</fullName>
    </submittedName>
</protein>
<keyword evidence="3" id="KW-1185">Reference proteome</keyword>
<evidence type="ECO:0000313" key="2">
    <source>
        <dbReference type="EMBL" id="KAJ8424081.1"/>
    </source>
</evidence>
<dbReference type="Proteomes" id="UP001153076">
    <property type="component" value="Unassembled WGS sequence"/>
</dbReference>
<organism evidence="2 3">
    <name type="scientific">Carnegiea gigantea</name>
    <dbReference type="NCBI Taxonomy" id="171969"/>
    <lineage>
        <taxon>Eukaryota</taxon>
        <taxon>Viridiplantae</taxon>
        <taxon>Streptophyta</taxon>
        <taxon>Embryophyta</taxon>
        <taxon>Tracheophyta</taxon>
        <taxon>Spermatophyta</taxon>
        <taxon>Magnoliopsida</taxon>
        <taxon>eudicotyledons</taxon>
        <taxon>Gunneridae</taxon>
        <taxon>Pentapetalae</taxon>
        <taxon>Caryophyllales</taxon>
        <taxon>Cactineae</taxon>
        <taxon>Cactaceae</taxon>
        <taxon>Cactoideae</taxon>
        <taxon>Echinocereeae</taxon>
        <taxon>Carnegiea</taxon>
    </lineage>
</organism>
<feature type="region of interest" description="Disordered" evidence="1">
    <location>
        <begin position="1"/>
        <end position="159"/>
    </location>
</feature>
<sequence>MSERAGGGGGSGGRGRGGGYNNPPSQCHHYRGRGRGGGGQGGGGGGRAGYASGGGARGGYRVAGRGSDGARGGGCGGRPGSYAGGSSSGGQGCGGGRGEGYGGGGGRREGYGGGSDSNGRREGYGGGGGGRRKGYSGGRGESSSNNRPTLPTLTGDDWAEAGRSLSDDVAERLALSAPAPRSFKELGPLMRPGVGGQGRLCVVKANHFFVQFNYDGELHHYDVLTRTLTVAFLLIPILISEVDFHQLVSIDPEFPSKKVCRDIMTALVNSYKQSHLGNLAAA</sequence>
<evidence type="ECO:0000256" key="1">
    <source>
        <dbReference type="SAM" id="MobiDB-lite"/>
    </source>
</evidence>